<accession>A0A0W0YH13</accession>
<dbReference type="SUPFAM" id="SSF51905">
    <property type="entry name" value="FAD/NAD(P)-binding domain"/>
    <property type="match status" value="1"/>
</dbReference>
<dbReference type="OrthoDB" id="9813814at2"/>
<evidence type="ECO:0000313" key="8">
    <source>
        <dbReference type="Proteomes" id="UP000054621"/>
    </source>
</evidence>
<dbReference type="Proteomes" id="UP000054621">
    <property type="component" value="Unassembled WGS sequence"/>
</dbReference>
<dbReference type="InterPro" id="IPR001608">
    <property type="entry name" value="Ala_racemase_N"/>
</dbReference>
<keyword evidence="3 7" id="KW-0413">Isomerase</keyword>
<organism evidence="7 8">
    <name type="scientific">Legionella sainthelensi</name>
    <dbReference type="NCBI Taxonomy" id="28087"/>
    <lineage>
        <taxon>Bacteria</taxon>
        <taxon>Pseudomonadati</taxon>
        <taxon>Pseudomonadota</taxon>
        <taxon>Gammaproteobacteria</taxon>
        <taxon>Legionellales</taxon>
        <taxon>Legionellaceae</taxon>
        <taxon>Legionella</taxon>
    </lineage>
</organism>
<dbReference type="PROSITE" id="PS00395">
    <property type="entry name" value="ALANINE_RACEMASE"/>
    <property type="match status" value="1"/>
</dbReference>
<dbReference type="Gene3D" id="3.20.20.10">
    <property type="entry name" value="Alanine racemase"/>
    <property type="match status" value="1"/>
</dbReference>
<evidence type="ECO:0000256" key="4">
    <source>
        <dbReference type="PIRSR" id="PIRSR600821-50"/>
    </source>
</evidence>
<dbReference type="RefSeq" id="WP_027271966.1">
    <property type="nucleotide sequence ID" value="NZ_CAAAJE010000028.1"/>
</dbReference>
<sequence>MNGTKMGTDFMRNYIIMGGGPIGCYLAYTLLSQKNARVFILEGRTFERPQVIRIPFCVAKNLPEYVKNIMWADEETRLRIFNTHQADDENFWPKPGYPYWPWINIGLFQESMINFLQNNNEYKNRFFFIPVYFELETINYQSQIKKILSINHSEIIENITAIYCTCGTYAKSLRSELNLLDGKISEPKGHGVYLIYQNKRIENYLRNSNPILYTKLGENGVSYAASNNCNYDVQLYTYPSGELSSVLNEIPDEFIQRAKYNSLSNRLNMTGGGLSENSKKWLEKYKKAVINQTNKYGIKLPTDLEKIEIFYASRCEYYWNQTAIKILWQKEFHVPIFFLGDSAGSTDYKFGLSVGRGFLAVDGLINSMQEYHYDFDEIASNYQSYWNKIISCEFNKGPLLPLEPWIQYQYLIKGRVVEFHNNKRIHYTGNEQYEIYLDEYQNLSTDFSKTSETSSILFINTKAIKKNIENIISFGKHCSHSKIIGVIKSNGYGLGSKLVSDLAIEAGIDFLAVAKLQEAITLRNSGIPSSVRLMTFEAPMIYDLSTYAANQIEVILPSSKNAASIKMIAKWLQNKHRILGRLKVHIMVDTGLRRDGGYESNVPDSVMETISKLQLLDPHQVEFAGLATHLACYRCTDYNGDEIINFRSLQFHRLKEVIKFLFLENIHIPLIHIGGGLALLAEKWPLQFEKFSKEFNVRLYTRVGHGLYGMELEKDLHFDSPRLRPVVQMDLQVRNVFYVEEGEPVSYGGYWRAPKDGAWIATLAGGWAEGVPRTAQTLGEWQHGMMVCINNQQYPIVGKINMNAMMVHLGSLTKVKPGDRAIIFGWRDHEPKLNDLAQLSGQIAPSIMVNVPSSMPRVAVSE</sequence>
<dbReference type="InterPro" id="IPR011079">
    <property type="entry name" value="Ala_racemase_C"/>
</dbReference>
<dbReference type="EMBL" id="LNYV01000033">
    <property type="protein sequence ID" value="KTD56253.1"/>
    <property type="molecule type" value="Genomic_DNA"/>
</dbReference>
<reference evidence="7 8" key="1">
    <citation type="submission" date="2015-11" db="EMBL/GenBank/DDBJ databases">
        <title>Genomic analysis of 38 Legionella species identifies large and diverse effector repertoires.</title>
        <authorList>
            <person name="Burstein D."/>
            <person name="Amaro F."/>
            <person name="Zusman T."/>
            <person name="Lifshitz Z."/>
            <person name="Cohen O."/>
            <person name="Gilbert J.A."/>
            <person name="Pupko T."/>
            <person name="Shuman H.A."/>
            <person name="Segal G."/>
        </authorList>
    </citation>
    <scope>NUCLEOTIDE SEQUENCE [LARGE SCALE GENOMIC DNA]</scope>
    <source>
        <strain evidence="7 8">Mt.St.Helens-4</strain>
    </source>
</reference>
<gene>
    <name evidence="7" type="ORF">Lsai_1970</name>
</gene>
<dbReference type="eggNOG" id="COG0787">
    <property type="taxonomic scope" value="Bacteria"/>
</dbReference>
<evidence type="ECO:0000256" key="3">
    <source>
        <dbReference type="ARBA" id="ARBA00023235"/>
    </source>
</evidence>
<protein>
    <submittedName>
        <fullName evidence="7">Alanine racemase</fullName>
        <ecNumber evidence="7">5.1.1.1</ecNumber>
    </submittedName>
</protein>
<evidence type="ECO:0000313" key="7">
    <source>
        <dbReference type="EMBL" id="KTD56253.1"/>
    </source>
</evidence>
<dbReference type="PRINTS" id="PR00992">
    <property type="entry name" value="ALARACEMASE"/>
</dbReference>
<feature type="binding site" evidence="5">
    <location>
        <position position="802"/>
    </location>
    <ligand>
        <name>substrate</name>
    </ligand>
</feature>
<dbReference type="GO" id="GO:0005829">
    <property type="term" value="C:cytosol"/>
    <property type="evidence" value="ECO:0007669"/>
    <property type="project" value="TreeGrafter"/>
</dbReference>
<evidence type="ECO:0000256" key="2">
    <source>
        <dbReference type="ARBA" id="ARBA00022898"/>
    </source>
</evidence>
<dbReference type="PANTHER" id="PTHR30511">
    <property type="entry name" value="ALANINE RACEMASE"/>
    <property type="match status" value="1"/>
</dbReference>
<feature type="modified residue" description="N6-(pyridoxal phosphate)lysine" evidence="4">
    <location>
        <position position="488"/>
    </location>
</feature>
<evidence type="ECO:0000256" key="1">
    <source>
        <dbReference type="ARBA" id="ARBA00001933"/>
    </source>
</evidence>
<dbReference type="STRING" id="28087.Lsai_1970"/>
<dbReference type="NCBIfam" id="TIGR00492">
    <property type="entry name" value="alr"/>
    <property type="match status" value="1"/>
</dbReference>
<dbReference type="SUPFAM" id="SSF51419">
    <property type="entry name" value="PLP-binding barrel"/>
    <property type="match status" value="1"/>
</dbReference>
<evidence type="ECO:0000256" key="5">
    <source>
        <dbReference type="PIRSR" id="PIRSR600821-52"/>
    </source>
</evidence>
<feature type="binding site" evidence="5">
    <location>
        <position position="594"/>
    </location>
    <ligand>
        <name>substrate</name>
    </ligand>
</feature>
<dbReference type="InterPro" id="IPR009006">
    <property type="entry name" value="Ala_racemase/Decarboxylase_C"/>
</dbReference>
<dbReference type="PATRIC" id="fig|28087.4.peg.2127"/>
<dbReference type="Pfam" id="PF01168">
    <property type="entry name" value="Ala_racemase_N"/>
    <property type="match status" value="1"/>
</dbReference>
<comment type="caution">
    <text evidence="7">The sequence shown here is derived from an EMBL/GenBank/DDBJ whole genome shotgun (WGS) entry which is preliminary data.</text>
</comment>
<dbReference type="InterPro" id="IPR020622">
    <property type="entry name" value="Ala_racemase_pyridoxalP-BS"/>
</dbReference>
<dbReference type="EC" id="5.1.1.1" evidence="7"/>
<dbReference type="GO" id="GO:0030170">
    <property type="term" value="F:pyridoxal phosphate binding"/>
    <property type="evidence" value="ECO:0007669"/>
    <property type="project" value="TreeGrafter"/>
</dbReference>
<dbReference type="GO" id="GO:0008784">
    <property type="term" value="F:alanine racemase activity"/>
    <property type="evidence" value="ECO:0007669"/>
    <property type="project" value="UniProtKB-EC"/>
</dbReference>
<dbReference type="Pfam" id="PF00842">
    <property type="entry name" value="Ala_racemase_C"/>
    <property type="match status" value="1"/>
</dbReference>
<dbReference type="InterPro" id="IPR029066">
    <property type="entry name" value="PLP-binding_barrel"/>
</dbReference>
<dbReference type="GO" id="GO:0006522">
    <property type="term" value="P:alanine metabolic process"/>
    <property type="evidence" value="ECO:0007669"/>
    <property type="project" value="InterPro"/>
</dbReference>
<comment type="cofactor">
    <cofactor evidence="1 4">
        <name>pyridoxal 5'-phosphate</name>
        <dbReference type="ChEBI" id="CHEBI:597326"/>
    </cofactor>
</comment>
<dbReference type="Gene3D" id="2.40.37.10">
    <property type="entry name" value="Lyase, Ornithine Decarboxylase, Chain A, domain 1"/>
    <property type="match status" value="1"/>
</dbReference>
<dbReference type="InterPro" id="IPR000821">
    <property type="entry name" value="Ala_racemase"/>
</dbReference>
<evidence type="ECO:0000259" key="6">
    <source>
        <dbReference type="SMART" id="SM01005"/>
    </source>
</evidence>
<keyword evidence="2 4" id="KW-0663">Pyridoxal phosphate</keyword>
<feature type="domain" description="Alanine racemase C-terminal" evidence="6">
    <location>
        <begin position="726"/>
        <end position="860"/>
    </location>
</feature>
<dbReference type="AlphaFoldDB" id="A0A0W0YH13"/>
<dbReference type="PANTHER" id="PTHR30511:SF3">
    <property type="entry name" value="LYSINE RACEMASE"/>
    <property type="match status" value="1"/>
</dbReference>
<proteinExistence type="predicted"/>
<dbReference type="InterPro" id="IPR036188">
    <property type="entry name" value="FAD/NAD-bd_sf"/>
</dbReference>
<dbReference type="SUPFAM" id="SSF50621">
    <property type="entry name" value="Alanine racemase C-terminal domain-like"/>
    <property type="match status" value="1"/>
</dbReference>
<dbReference type="SMART" id="SM01005">
    <property type="entry name" value="Ala_racemase_C"/>
    <property type="match status" value="1"/>
</dbReference>
<name>A0A0W0YH13_9GAMM</name>